<dbReference type="EMBL" id="ASQP01000566">
    <property type="protein sequence ID" value="OMI33030.1"/>
    <property type="molecule type" value="Genomic_DNA"/>
</dbReference>
<reference evidence="2 3" key="1">
    <citation type="submission" date="2013-05" db="EMBL/GenBank/DDBJ databases">
        <title>Genome sequence of Streptomyces sparsogenes DSM 40356.</title>
        <authorList>
            <person name="Coyne S."/>
            <person name="Seebeck F.P."/>
        </authorList>
    </citation>
    <scope>NUCLEOTIDE SEQUENCE [LARGE SCALE GENOMIC DNA]</scope>
    <source>
        <strain evidence="2 3">DSM 40356</strain>
    </source>
</reference>
<feature type="signal peptide" evidence="1">
    <location>
        <begin position="1"/>
        <end position="31"/>
    </location>
</feature>
<sequence>MMLRLRRMAMATACTAALAGSLTLGAGVAFAGSHGQQIHFQDRRHKVASIWLDGKNQNGRTVQFCWMTPSKDTYIRDNWWVGRVDITEFRNRHCDHENNGVVGYLHPNVPRMQDSDWYLVHN</sequence>
<dbReference type="AlphaFoldDB" id="A0A1R1S404"/>
<comment type="caution">
    <text evidence="2">The sequence shown here is derived from an EMBL/GenBank/DDBJ whole genome shotgun (WGS) entry which is preliminary data.</text>
</comment>
<protein>
    <recommendedName>
        <fullName evidence="4">Secreted protein</fullName>
    </recommendedName>
</protein>
<evidence type="ECO:0000313" key="3">
    <source>
        <dbReference type="Proteomes" id="UP000186168"/>
    </source>
</evidence>
<proteinExistence type="predicted"/>
<dbReference type="RefSeq" id="WP_065967053.1">
    <property type="nucleotide sequence ID" value="NZ_ASQP01000566.1"/>
</dbReference>
<feature type="chain" id="PRO_5010159986" description="Secreted protein" evidence="1">
    <location>
        <begin position="32"/>
        <end position="122"/>
    </location>
</feature>
<keyword evidence="1" id="KW-0732">Signal</keyword>
<dbReference type="Proteomes" id="UP000186168">
    <property type="component" value="Unassembled WGS sequence"/>
</dbReference>
<gene>
    <name evidence="2" type="ORF">SPAR_43451</name>
</gene>
<organism evidence="2 3">
    <name type="scientific">Streptomyces sparsogenes DSM 40356</name>
    <dbReference type="NCBI Taxonomy" id="1331668"/>
    <lineage>
        <taxon>Bacteria</taxon>
        <taxon>Bacillati</taxon>
        <taxon>Actinomycetota</taxon>
        <taxon>Actinomycetes</taxon>
        <taxon>Kitasatosporales</taxon>
        <taxon>Streptomycetaceae</taxon>
        <taxon>Streptomyces</taxon>
    </lineage>
</organism>
<dbReference type="GeneID" id="96748859"/>
<evidence type="ECO:0000256" key="1">
    <source>
        <dbReference type="SAM" id="SignalP"/>
    </source>
</evidence>
<accession>A0A1R1S404</accession>
<name>A0A1R1S404_9ACTN</name>
<evidence type="ECO:0008006" key="4">
    <source>
        <dbReference type="Google" id="ProtNLM"/>
    </source>
</evidence>
<evidence type="ECO:0000313" key="2">
    <source>
        <dbReference type="EMBL" id="OMI33030.1"/>
    </source>
</evidence>
<keyword evidence="3" id="KW-1185">Reference proteome</keyword>